<evidence type="ECO:0000313" key="3">
    <source>
        <dbReference type="Proteomes" id="UP000461768"/>
    </source>
</evidence>
<dbReference type="Gene3D" id="2.40.10.220">
    <property type="entry name" value="predicted glycosyltransferase like domains"/>
    <property type="match status" value="1"/>
</dbReference>
<protein>
    <submittedName>
        <fullName evidence="2">PilZ domain-containing protein</fullName>
    </submittedName>
</protein>
<reference evidence="2 3" key="1">
    <citation type="submission" date="2019-09" db="EMBL/GenBank/DDBJ databases">
        <authorList>
            <person name="Valk L.C."/>
        </authorList>
    </citation>
    <scope>NUCLEOTIDE SEQUENCE [LARGE SCALE GENOMIC DNA]</scope>
    <source>
        <strain evidence="2">GalUA</strain>
    </source>
</reference>
<dbReference type="RefSeq" id="WP_151142069.1">
    <property type="nucleotide sequence ID" value="NZ_WAGX01000004.1"/>
</dbReference>
<keyword evidence="3" id="KW-1185">Reference proteome</keyword>
<proteinExistence type="predicted"/>
<evidence type="ECO:0000259" key="1">
    <source>
        <dbReference type="Pfam" id="PF07238"/>
    </source>
</evidence>
<dbReference type="Pfam" id="PF07238">
    <property type="entry name" value="PilZ"/>
    <property type="match status" value="1"/>
</dbReference>
<evidence type="ECO:0000313" key="2">
    <source>
        <dbReference type="EMBL" id="KAB1439508.1"/>
    </source>
</evidence>
<organism evidence="2 3">
    <name type="scientific">Candidatus Galacturonatibacter soehngenii</name>
    <dbReference type="NCBI Taxonomy" id="2307010"/>
    <lineage>
        <taxon>Bacteria</taxon>
        <taxon>Bacillati</taxon>
        <taxon>Bacillota</taxon>
        <taxon>Clostridia</taxon>
        <taxon>Lachnospirales</taxon>
        <taxon>Lachnospiraceae</taxon>
        <taxon>Candidatus Galacturonatibacter</taxon>
    </lineage>
</organism>
<comment type="caution">
    <text evidence="2">The sequence shown here is derived from an EMBL/GenBank/DDBJ whole genome shotgun (WGS) entry which is preliminary data.</text>
</comment>
<feature type="domain" description="PilZ" evidence="1">
    <location>
        <begin position="3"/>
        <end position="99"/>
    </location>
</feature>
<dbReference type="Proteomes" id="UP000461768">
    <property type="component" value="Unassembled WGS sequence"/>
</dbReference>
<dbReference type="InterPro" id="IPR009875">
    <property type="entry name" value="PilZ_domain"/>
</dbReference>
<accession>A0A7V7QM20</accession>
<sequence length="113" mass="13119">MMEKRKCKRSVLNATIQLRQCNGEEHKKLSVDVTNLSREGLGFFTSNELQIGDYYDTEIEIWTKEVIKVVIKIVRKTKNPDKNVISYGGEFIGLSENEKFRIDVYQCVEENVV</sequence>
<dbReference type="SUPFAM" id="SSF141371">
    <property type="entry name" value="PilZ domain-like"/>
    <property type="match status" value="1"/>
</dbReference>
<dbReference type="GO" id="GO:0035438">
    <property type="term" value="F:cyclic-di-GMP binding"/>
    <property type="evidence" value="ECO:0007669"/>
    <property type="project" value="InterPro"/>
</dbReference>
<name>A0A7V7QM20_9FIRM</name>
<reference evidence="2 3" key="2">
    <citation type="submission" date="2020-02" db="EMBL/GenBank/DDBJ databases">
        <title>Candidatus Galacturonibacter soehngenii shows hetero-acetogenic catabolism of galacturonic acid but lacks a canonical carbon monoxide dehydrogenase/acetyl-CoA synthase complex.</title>
        <authorList>
            <person name="Diender M."/>
            <person name="Stouten G.R."/>
            <person name="Petersen J.F."/>
            <person name="Nielsen P.H."/>
            <person name="Dueholm M.S."/>
            <person name="Pronk J.T."/>
            <person name="Van Loosdrecht M.C.M."/>
        </authorList>
    </citation>
    <scope>NUCLEOTIDE SEQUENCE [LARGE SCALE GENOMIC DNA]</scope>
    <source>
        <strain evidence="2">GalUA</strain>
    </source>
</reference>
<dbReference type="OrthoDB" id="2048971at2"/>
<gene>
    <name evidence="2" type="ORF">F7O84_03700</name>
</gene>
<dbReference type="EMBL" id="WAGX01000004">
    <property type="protein sequence ID" value="KAB1439508.1"/>
    <property type="molecule type" value="Genomic_DNA"/>
</dbReference>
<dbReference type="AlphaFoldDB" id="A0A7V7QM20"/>